<feature type="transmembrane region" description="Helical" evidence="1">
    <location>
        <begin position="112"/>
        <end position="135"/>
    </location>
</feature>
<keyword evidence="4" id="KW-1185">Reference proteome</keyword>
<feature type="signal peptide" evidence="2">
    <location>
        <begin position="1"/>
        <end position="31"/>
    </location>
</feature>
<keyword evidence="1" id="KW-1133">Transmembrane helix</keyword>
<keyword evidence="1" id="KW-0472">Membrane</keyword>
<dbReference type="PANTHER" id="PTHR31414:SF19">
    <property type="entry name" value="TRANSMEMBRANE PROTEIN"/>
    <property type="match status" value="1"/>
</dbReference>
<evidence type="ECO:0000313" key="3">
    <source>
        <dbReference type="EMBL" id="GMN34340.1"/>
    </source>
</evidence>
<gene>
    <name evidence="3" type="ORF">TIFTF001_004630</name>
</gene>
<keyword evidence="2" id="KW-0732">Signal</keyword>
<evidence type="ECO:0000256" key="2">
    <source>
        <dbReference type="SAM" id="SignalP"/>
    </source>
</evidence>
<dbReference type="PANTHER" id="PTHR31414">
    <property type="entry name" value="TRANSMEMBRANE PROTEIN DDB_G0292058"/>
    <property type="match status" value="1"/>
</dbReference>
<dbReference type="AlphaFoldDB" id="A0AA87ZJX1"/>
<reference evidence="3" key="1">
    <citation type="submission" date="2023-07" db="EMBL/GenBank/DDBJ databases">
        <title>draft genome sequence of fig (Ficus carica).</title>
        <authorList>
            <person name="Takahashi T."/>
            <person name="Nishimura K."/>
        </authorList>
    </citation>
    <scope>NUCLEOTIDE SEQUENCE</scope>
</reference>
<dbReference type="InterPro" id="IPR040283">
    <property type="entry name" value="DDB_G0292058-like"/>
</dbReference>
<dbReference type="Proteomes" id="UP001187192">
    <property type="component" value="Unassembled WGS sequence"/>
</dbReference>
<comment type="caution">
    <text evidence="3">The sequence shown here is derived from an EMBL/GenBank/DDBJ whole genome shotgun (WGS) entry which is preliminary data.</text>
</comment>
<evidence type="ECO:0000256" key="1">
    <source>
        <dbReference type="SAM" id="Phobius"/>
    </source>
</evidence>
<evidence type="ECO:0000313" key="4">
    <source>
        <dbReference type="Proteomes" id="UP001187192"/>
    </source>
</evidence>
<feature type="transmembrane region" description="Helical" evidence="1">
    <location>
        <begin position="219"/>
        <end position="242"/>
    </location>
</feature>
<name>A0AA87ZJX1_FICCA</name>
<feature type="transmembrane region" description="Helical" evidence="1">
    <location>
        <begin position="434"/>
        <end position="454"/>
    </location>
</feature>
<organism evidence="3 4">
    <name type="scientific">Ficus carica</name>
    <name type="common">Common fig</name>
    <dbReference type="NCBI Taxonomy" id="3494"/>
    <lineage>
        <taxon>Eukaryota</taxon>
        <taxon>Viridiplantae</taxon>
        <taxon>Streptophyta</taxon>
        <taxon>Embryophyta</taxon>
        <taxon>Tracheophyta</taxon>
        <taxon>Spermatophyta</taxon>
        <taxon>Magnoliopsida</taxon>
        <taxon>eudicotyledons</taxon>
        <taxon>Gunneridae</taxon>
        <taxon>Pentapetalae</taxon>
        <taxon>rosids</taxon>
        <taxon>fabids</taxon>
        <taxon>Rosales</taxon>
        <taxon>Moraceae</taxon>
        <taxon>Ficeae</taxon>
        <taxon>Ficus</taxon>
    </lineage>
</organism>
<protein>
    <submittedName>
        <fullName evidence="3">Uncharacterized protein</fullName>
    </submittedName>
</protein>
<dbReference type="GO" id="GO:0016020">
    <property type="term" value="C:membrane"/>
    <property type="evidence" value="ECO:0007669"/>
    <property type="project" value="TreeGrafter"/>
</dbReference>
<sequence>MSSTPNGVALPLLFFLYFSASFVLQNGQVFASPVQVQSFKRLDPLSSFKYYNGVYDVRNKHYWASTAFTGVHGYAIAGVWLLCGIFFGVFMIMKHQSMSSWPIKDLLDHHYLLMFFMVLLFTFLAIVASSVVLLANQSSVRKMEKLKGTLFSVGGDARRSIRKVMKAMTQMQYLLVPYDSTMAVTLNTTNYRLGYESRVVQYFIDKNGHSIDRAIQTSYVVHVVVVTTNSVLIIGALALVLLHWYPGFVFFAEDTCSAFGEFEINPQNSSLSTMLPCMDSSYSDKMMIEVGFIVYSFINELNSKIPDYYRLLQLEGGQNEYLSGFVYVCNPFDGAPNYNYVPESCPKNAIPIGHLPQVLANFTCFEENEERCKKDGKFVSESIYNMASAYSRSTQDLLDIYPDLQRLTECKLLKDKFDYVVLHECVPFRFALRLLWSSMLSLSIFMVVLVLLLVTKAVQDWGRYFSLCSIRPQPRDTVHRL</sequence>
<keyword evidence="1" id="KW-0812">Transmembrane</keyword>
<dbReference type="EMBL" id="BTGU01000004">
    <property type="protein sequence ID" value="GMN34340.1"/>
    <property type="molecule type" value="Genomic_DNA"/>
</dbReference>
<feature type="transmembrane region" description="Helical" evidence="1">
    <location>
        <begin position="71"/>
        <end position="92"/>
    </location>
</feature>
<feature type="chain" id="PRO_5041708148" evidence="2">
    <location>
        <begin position="32"/>
        <end position="481"/>
    </location>
</feature>
<accession>A0AA87ZJX1</accession>
<proteinExistence type="predicted"/>